<keyword evidence="3" id="KW-1185">Reference proteome</keyword>
<dbReference type="EMBL" id="CP047045">
    <property type="protein sequence ID" value="QGZ95272.1"/>
    <property type="molecule type" value="Genomic_DNA"/>
</dbReference>
<evidence type="ECO:0000256" key="1">
    <source>
        <dbReference type="SAM" id="Phobius"/>
    </source>
</evidence>
<gene>
    <name evidence="2" type="ORF">DSM104635_02120</name>
</gene>
<proteinExistence type="predicted"/>
<dbReference type="Proteomes" id="UP000431269">
    <property type="component" value="Chromosome"/>
</dbReference>
<dbReference type="RefSeq" id="WP_158766149.1">
    <property type="nucleotide sequence ID" value="NZ_CP047045.1"/>
</dbReference>
<dbReference type="KEGG" id="tsv:DSM104635_02120"/>
<organism evidence="2 3">
    <name type="scientific">Terricaulis silvestris</name>
    <dbReference type="NCBI Taxonomy" id="2686094"/>
    <lineage>
        <taxon>Bacteria</taxon>
        <taxon>Pseudomonadati</taxon>
        <taxon>Pseudomonadota</taxon>
        <taxon>Alphaproteobacteria</taxon>
        <taxon>Caulobacterales</taxon>
        <taxon>Caulobacteraceae</taxon>
        <taxon>Terricaulis</taxon>
    </lineage>
</organism>
<evidence type="ECO:0000313" key="3">
    <source>
        <dbReference type="Proteomes" id="UP000431269"/>
    </source>
</evidence>
<keyword evidence="1" id="KW-0472">Membrane</keyword>
<feature type="transmembrane region" description="Helical" evidence="1">
    <location>
        <begin position="42"/>
        <end position="62"/>
    </location>
</feature>
<reference evidence="3" key="1">
    <citation type="submission" date="2019-12" db="EMBL/GenBank/DDBJ databases">
        <title>Complete genome of Terracaulis silvestris 0127_4.</title>
        <authorList>
            <person name="Vieira S."/>
            <person name="Riedel T."/>
            <person name="Sproer C."/>
            <person name="Pascual J."/>
            <person name="Boedeker C."/>
            <person name="Overmann J."/>
        </authorList>
    </citation>
    <scope>NUCLEOTIDE SEQUENCE [LARGE SCALE GENOMIC DNA]</scope>
    <source>
        <strain evidence="3">0127_4</strain>
    </source>
</reference>
<sequence length="67" mass="7276">MNIRTRKAVGCLALLAYIALYAVLAASLGVALAPLLPTWAELVFYAIAGIVWIFPLKPLFAWMNRGA</sequence>
<keyword evidence="1" id="KW-1133">Transmembrane helix</keyword>
<feature type="transmembrane region" description="Helical" evidence="1">
    <location>
        <begin position="12"/>
        <end position="36"/>
    </location>
</feature>
<name>A0A6I6MUF1_9CAUL</name>
<evidence type="ECO:0000313" key="2">
    <source>
        <dbReference type="EMBL" id="QGZ95272.1"/>
    </source>
</evidence>
<keyword evidence="1" id="KW-0812">Transmembrane</keyword>
<dbReference type="Pfam" id="PF11003">
    <property type="entry name" value="DUF2842"/>
    <property type="match status" value="1"/>
</dbReference>
<accession>A0A6I6MUF1</accession>
<evidence type="ECO:0008006" key="4">
    <source>
        <dbReference type="Google" id="ProtNLM"/>
    </source>
</evidence>
<dbReference type="InterPro" id="IPR021265">
    <property type="entry name" value="DUF2842"/>
</dbReference>
<protein>
    <recommendedName>
        <fullName evidence="4">DUF2842 domain-containing protein</fullName>
    </recommendedName>
</protein>
<dbReference type="AlphaFoldDB" id="A0A6I6MUF1"/>